<dbReference type="SUPFAM" id="SSF56784">
    <property type="entry name" value="HAD-like"/>
    <property type="match status" value="1"/>
</dbReference>
<dbReference type="Gene3D" id="1.10.150.240">
    <property type="entry name" value="Putative phosphatase, domain 2"/>
    <property type="match status" value="1"/>
</dbReference>
<dbReference type="PANTHER" id="PTHR43434:SF25">
    <property type="entry name" value="PHOSPHOGLYCOLATE PHOSPHATASE"/>
    <property type="match status" value="1"/>
</dbReference>
<dbReference type="PANTHER" id="PTHR43434">
    <property type="entry name" value="PHOSPHOGLYCOLATE PHOSPHATASE"/>
    <property type="match status" value="1"/>
</dbReference>
<dbReference type="NCBIfam" id="TIGR01509">
    <property type="entry name" value="HAD-SF-IA-v3"/>
    <property type="match status" value="1"/>
</dbReference>
<organism evidence="1 2">
    <name type="scientific">Ornithinimicrobium pekingense</name>
    <dbReference type="NCBI Taxonomy" id="384677"/>
    <lineage>
        <taxon>Bacteria</taxon>
        <taxon>Bacillati</taxon>
        <taxon>Actinomycetota</taxon>
        <taxon>Actinomycetes</taxon>
        <taxon>Micrococcales</taxon>
        <taxon>Ornithinimicrobiaceae</taxon>
        <taxon>Ornithinimicrobium</taxon>
    </lineage>
</organism>
<dbReference type="InterPro" id="IPR041492">
    <property type="entry name" value="HAD_2"/>
</dbReference>
<dbReference type="InterPro" id="IPR023214">
    <property type="entry name" value="HAD_sf"/>
</dbReference>
<comment type="caution">
    <text evidence="1">The sequence shown here is derived from an EMBL/GenBank/DDBJ whole genome shotgun (WGS) entry which is preliminary data.</text>
</comment>
<dbReference type="InterPro" id="IPR023198">
    <property type="entry name" value="PGP-like_dom2"/>
</dbReference>
<dbReference type="SFLD" id="SFLDG01129">
    <property type="entry name" value="C1.5:_HAD__Beta-PGM__Phosphata"/>
    <property type="match status" value="1"/>
</dbReference>
<dbReference type="Pfam" id="PF13419">
    <property type="entry name" value="HAD_2"/>
    <property type="match status" value="1"/>
</dbReference>
<dbReference type="Proteomes" id="UP000662111">
    <property type="component" value="Unassembled WGS sequence"/>
</dbReference>
<dbReference type="NCBIfam" id="TIGR01549">
    <property type="entry name" value="HAD-SF-IA-v1"/>
    <property type="match status" value="1"/>
</dbReference>
<accession>A0ABQ2F5X2</accession>
<evidence type="ECO:0000313" key="1">
    <source>
        <dbReference type="EMBL" id="GGK56228.1"/>
    </source>
</evidence>
<dbReference type="InterPro" id="IPR050155">
    <property type="entry name" value="HAD-like_hydrolase_sf"/>
</dbReference>
<dbReference type="InterPro" id="IPR036412">
    <property type="entry name" value="HAD-like_sf"/>
</dbReference>
<evidence type="ECO:0000313" key="2">
    <source>
        <dbReference type="Proteomes" id="UP000662111"/>
    </source>
</evidence>
<proteinExistence type="predicted"/>
<sequence length="215" mass="22810">MRSVIWDLGGTLADTYPDVDRALASAVHGDGRPPTDAELHEVALLTRISSGHAVEVLAERHGMSSEALRSAYEATKELWRTDPPPVMDGAREVMEAVRRQGGLNLVATHRDRESATQLLHTLGLAVDDMVCAPDGFPRKPDPAMVLELLRRHDLAAEDALAVGDRPGDVLSAQAAGVRGVLLETPGIPLEAEGVERVTALAEILPLLGVRGGGSS</sequence>
<dbReference type="InterPro" id="IPR006439">
    <property type="entry name" value="HAD-SF_hydro_IA"/>
</dbReference>
<gene>
    <name evidence="1" type="ORF">GCM10011509_00780</name>
</gene>
<reference evidence="2" key="1">
    <citation type="journal article" date="2019" name="Int. J. Syst. Evol. Microbiol.">
        <title>The Global Catalogue of Microorganisms (GCM) 10K type strain sequencing project: providing services to taxonomists for standard genome sequencing and annotation.</title>
        <authorList>
            <consortium name="The Broad Institute Genomics Platform"/>
            <consortium name="The Broad Institute Genome Sequencing Center for Infectious Disease"/>
            <person name="Wu L."/>
            <person name="Ma J."/>
        </authorList>
    </citation>
    <scope>NUCLEOTIDE SEQUENCE [LARGE SCALE GENOMIC DNA]</scope>
    <source>
        <strain evidence="2">CGMCC 1.5362</strain>
    </source>
</reference>
<dbReference type="RefSeq" id="WP_022921142.1">
    <property type="nucleotide sequence ID" value="NZ_BMLB01000001.1"/>
</dbReference>
<protein>
    <submittedName>
        <fullName evidence="1">Haloacid dehalogenase</fullName>
    </submittedName>
</protein>
<keyword evidence="2" id="KW-1185">Reference proteome</keyword>
<dbReference type="Gene3D" id="3.40.50.1000">
    <property type="entry name" value="HAD superfamily/HAD-like"/>
    <property type="match status" value="1"/>
</dbReference>
<dbReference type="EMBL" id="BMLB01000001">
    <property type="protein sequence ID" value="GGK56228.1"/>
    <property type="molecule type" value="Genomic_DNA"/>
</dbReference>
<dbReference type="SFLD" id="SFLDS00003">
    <property type="entry name" value="Haloacid_Dehalogenase"/>
    <property type="match status" value="1"/>
</dbReference>
<name>A0ABQ2F5X2_9MICO</name>